<dbReference type="AlphaFoldDB" id="U6G835"/>
<sequence>MASTSQTPATYTSQTNWLSSPQQQRVFQQTTVGAVSEIPQSFLVMLTPTLTRELVLNGHTVYFQRGFAQRAGFTDDEYTKAGAQLCHTAEEVYNNSTIILKVNPPQEQEYSYIRPQQVIFCFMNAPVTKEEQQQQQRFLQDLQAAMF</sequence>
<dbReference type="OrthoDB" id="348484at2759"/>
<evidence type="ECO:0000313" key="2">
    <source>
        <dbReference type="EMBL" id="CDI75647.1"/>
    </source>
</evidence>
<reference evidence="2" key="2">
    <citation type="submission" date="2013-10" db="EMBL/GenBank/DDBJ databases">
        <authorList>
            <person name="Aslett M."/>
        </authorList>
    </citation>
    <scope>NUCLEOTIDE SEQUENCE [LARGE SCALE GENOMIC DNA]</scope>
    <source>
        <strain evidence="2">Houghton</strain>
    </source>
</reference>
<dbReference type="Proteomes" id="UP000018201">
    <property type="component" value="Unassembled WGS sequence"/>
</dbReference>
<organism evidence="2 3">
    <name type="scientific">Eimeria praecox</name>
    <dbReference type="NCBI Taxonomy" id="51316"/>
    <lineage>
        <taxon>Eukaryota</taxon>
        <taxon>Sar</taxon>
        <taxon>Alveolata</taxon>
        <taxon>Apicomplexa</taxon>
        <taxon>Conoidasida</taxon>
        <taxon>Coccidia</taxon>
        <taxon>Eucoccidiorida</taxon>
        <taxon>Eimeriorina</taxon>
        <taxon>Eimeriidae</taxon>
        <taxon>Eimeria</taxon>
    </lineage>
</organism>
<dbReference type="SMART" id="SM01003">
    <property type="entry name" value="AlaDh_PNT_N"/>
    <property type="match status" value="1"/>
</dbReference>
<accession>U6G835</accession>
<dbReference type="Gene3D" id="3.40.50.720">
    <property type="entry name" value="NAD(P)-binding Rossmann-like Domain"/>
    <property type="match status" value="1"/>
</dbReference>
<proteinExistence type="predicted"/>
<feature type="domain" description="Alanine dehydrogenase/pyridine nucleotide transhydrogenase N-terminal" evidence="1">
    <location>
        <begin position="33"/>
        <end position="147"/>
    </location>
</feature>
<dbReference type="PANTHER" id="PTHR42795:SF1">
    <property type="entry name" value="ALANINE DEHYDROGENASE"/>
    <property type="match status" value="1"/>
</dbReference>
<gene>
    <name evidence="2" type="ORF">EPH_0042650</name>
</gene>
<reference evidence="2" key="1">
    <citation type="submission" date="2013-10" db="EMBL/GenBank/DDBJ databases">
        <title>Genomic analysis of the causative agents of coccidiosis in chickens.</title>
        <authorList>
            <person name="Reid A.J."/>
            <person name="Blake D."/>
            <person name="Billington K."/>
            <person name="Browne H."/>
            <person name="Dunn M."/>
            <person name="Hung S."/>
            <person name="Kawahara F."/>
            <person name="Miranda-Saavedra D."/>
            <person name="Mourier T."/>
            <person name="Nagra H."/>
            <person name="Otto T.D."/>
            <person name="Rawlings N."/>
            <person name="Sanchez A."/>
            <person name="Sanders M."/>
            <person name="Subramaniam C."/>
            <person name="Tay Y."/>
            <person name="Dear P."/>
            <person name="Doerig C."/>
            <person name="Gruber A."/>
            <person name="Parkinson J."/>
            <person name="Shirley M."/>
            <person name="Wan K.L."/>
            <person name="Berriman M."/>
            <person name="Tomley F."/>
            <person name="Pain A."/>
        </authorList>
    </citation>
    <scope>NUCLEOTIDE SEQUENCE [LARGE SCALE GENOMIC DNA]</scope>
    <source>
        <strain evidence="2">Houghton</strain>
    </source>
</reference>
<dbReference type="SUPFAM" id="SSF52283">
    <property type="entry name" value="Formate/glycerate dehydrogenase catalytic domain-like"/>
    <property type="match status" value="1"/>
</dbReference>
<evidence type="ECO:0000259" key="1">
    <source>
        <dbReference type="SMART" id="SM01003"/>
    </source>
</evidence>
<name>U6G835_9EIME</name>
<dbReference type="GO" id="GO:0000286">
    <property type="term" value="F:alanine dehydrogenase activity"/>
    <property type="evidence" value="ECO:0007669"/>
    <property type="project" value="TreeGrafter"/>
</dbReference>
<protein>
    <submittedName>
        <fullName evidence="2">Alanine dehydrogenase, putative</fullName>
    </submittedName>
</protein>
<evidence type="ECO:0000313" key="3">
    <source>
        <dbReference type="Proteomes" id="UP000018201"/>
    </source>
</evidence>
<dbReference type="PANTHER" id="PTHR42795">
    <property type="entry name" value="ALANINE DEHYDROGENASE"/>
    <property type="match status" value="1"/>
</dbReference>
<dbReference type="InterPro" id="IPR007886">
    <property type="entry name" value="AlaDH/PNT_N"/>
</dbReference>
<keyword evidence="3" id="KW-1185">Reference proteome</keyword>
<dbReference type="GO" id="GO:0006524">
    <property type="term" value="P:alanine catabolic process"/>
    <property type="evidence" value="ECO:0007669"/>
    <property type="project" value="TreeGrafter"/>
</dbReference>
<dbReference type="Pfam" id="PF05222">
    <property type="entry name" value="AlaDh_PNT_N"/>
    <property type="match status" value="1"/>
</dbReference>
<dbReference type="EMBL" id="HG691051">
    <property type="protein sequence ID" value="CDI75647.1"/>
    <property type="molecule type" value="Genomic_DNA"/>
</dbReference>
<dbReference type="GO" id="GO:0005886">
    <property type="term" value="C:plasma membrane"/>
    <property type="evidence" value="ECO:0007669"/>
    <property type="project" value="TreeGrafter"/>
</dbReference>
<dbReference type="VEuPathDB" id="ToxoDB:EPH_0042650"/>